<proteinExistence type="predicted"/>
<dbReference type="Proteomes" id="UP000308054">
    <property type="component" value="Unassembled WGS sequence"/>
</dbReference>
<protein>
    <recommendedName>
        <fullName evidence="4">Porin</fullName>
    </recommendedName>
</protein>
<dbReference type="OrthoDB" id="7217987at2"/>
<reference evidence="2 3" key="1">
    <citation type="journal article" date="2017" name="Int. J. Syst. Evol. Microbiol.">
        <title>Marinicauda algicola sp. nov., isolated from a marine red alga Rhodosorus marinus.</title>
        <authorList>
            <person name="Jeong S.E."/>
            <person name="Jeon S.H."/>
            <person name="Chun B.H."/>
            <person name="Kim D.W."/>
            <person name="Jeon C.O."/>
        </authorList>
    </citation>
    <scope>NUCLEOTIDE SEQUENCE [LARGE SCALE GENOMIC DNA]</scope>
    <source>
        <strain evidence="2 3">JCM 31718</strain>
    </source>
</reference>
<gene>
    <name evidence="2" type="ORF">E5163_05355</name>
</gene>
<accession>A0A4V3RYI6</accession>
<sequence length="386" mass="40820">MLSRLLSGAGLLALASAASVAPAHADITLVEGSETSPSLNLFGRLQYDFAHYDSDTRGSDEGVEMRRFRLGLDGEAGAVFYKLEGDFSQGQARLADAFVGLEAGPVTLRAGQFKTPNSLEELTSSGSVLFMERGQTNTLFGLGRRVGVMAEHSGEGYALQGGVFGNVVKDDLSTALDGSETSLAARAVWQPVRGEAGTLHLAAHVRATDYEDGKRFSTKPASREFGPIARLDYRAGSALGEADDSRLAGIEALWLSGRFLAQGEIMRLDIDGPAGDPSITSGYGVLGFMLTDDARGYKASRGALGGVEPNRPVTEGGIGAWQASLRAEFTDFDTAPAGELSTYAAGLSWWPTEATRVMFEAGSSTLDGALGDTDLDFVQARLQLDW</sequence>
<comment type="caution">
    <text evidence="2">The sequence shown here is derived from an EMBL/GenBank/DDBJ whole genome shotgun (WGS) entry which is preliminary data.</text>
</comment>
<evidence type="ECO:0000313" key="2">
    <source>
        <dbReference type="EMBL" id="TGY90549.1"/>
    </source>
</evidence>
<feature type="chain" id="PRO_5020748125" description="Porin" evidence="1">
    <location>
        <begin position="26"/>
        <end position="386"/>
    </location>
</feature>
<evidence type="ECO:0008006" key="4">
    <source>
        <dbReference type="Google" id="ProtNLM"/>
    </source>
</evidence>
<dbReference type="Pfam" id="PF07396">
    <property type="entry name" value="Porin_O_P"/>
    <property type="match status" value="1"/>
</dbReference>
<dbReference type="SUPFAM" id="SSF56935">
    <property type="entry name" value="Porins"/>
    <property type="match status" value="1"/>
</dbReference>
<evidence type="ECO:0000256" key="1">
    <source>
        <dbReference type="SAM" id="SignalP"/>
    </source>
</evidence>
<organism evidence="2 3">
    <name type="scientific">Marinicauda algicola</name>
    <dbReference type="NCBI Taxonomy" id="2029849"/>
    <lineage>
        <taxon>Bacteria</taxon>
        <taxon>Pseudomonadati</taxon>
        <taxon>Pseudomonadota</taxon>
        <taxon>Alphaproteobacteria</taxon>
        <taxon>Maricaulales</taxon>
        <taxon>Maricaulaceae</taxon>
        <taxon>Marinicauda</taxon>
    </lineage>
</organism>
<dbReference type="AlphaFoldDB" id="A0A4V3RYI6"/>
<feature type="signal peptide" evidence="1">
    <location>
        <begin position="1"/>
        <end position="25"/>
    </location>
</feature>
<keyword evidence="3" id="KW-1185">Reference proteome</keyword>
<name>A0A4V3RYI6_9PROT</name>
<keyword evidence="1" id="KW-0732">Signal</keyword>
<dbReference type="RefSeq" id="WP_135995047.1">
    <property type="nucleotide sequence ID" value="NZ_CP071057.1"/>
</dbReference>
<dbReference type="InterPro" id="IPR010870">
    <property type="entry name" value="Porin_O/P"/>
</dbReference>
<dbReference type="EMBL" id="SRXW01000001">
    <property type="protein sequence ID" value="TGY90549.1"/>
    <property type="molecule type" value="Genomic_DNA"/>
</dbReference>
<dbReference type="InterPro" id="IPR023614">
    <property type="entry name" value="Porin_dom_sf"/>
</dbReference>
<evidence type="ECO:0000313" key="3">
    <source>
        <dbReference type="Proteomes" id="UP000308054"/>
    </source>
</evidence>
<dbReference type="Gene3D" id="2.40.160.10">
    <property type="entry name" value="Porin"/>
    <property type="match status" value="1"/>
</dbReference>